<dbReference type="AlphaFoldDB" id="A0A1I1I6F8"/>
<dbReference type="InterPro" id="IPR029062">
    <property type="entry name" value="Class_I_gatase-like"/>
</dbReference>
<accession>A0A1I1I6F8</accession>
<dbReference type="GO" id="GO:0000162">
    <property type="term" value="P:L-tryptophan biosynthetic process"/>
    <property type="evidence" value="ECO:0007669"/>
    <property type="project" value="TreeGrafter"/>
</dbReference>
<dbReference type="SUPFAM" id="SSF52317">
    <property type="entry name" value="Class I glutamine amidotransferase-like"/>
    <property type="match status" value="1"/>
</dbReference>
<dbReference type="Proteomes" id="UP000199263">
    <property type="component" value="Unassembled WGS sequence"/>
</dbReference>
<dbReference type="PANTHER" id="PTHR43418">
    <property type="entry name" value="MULTIFUNCTIONAL TRYPTOPHAN BIOSYNTHESIS PROTEIN-RELATED"/>
    <property type="match status" value="1"/>
</dbReference>
<proteinExistence type="predicted"/>
<dbReference type="PRINTS" id="PR00097">
    <property type="entry name" value="ANTSNTHASEII"/>
</dbReference>
<dbReference type="PROSITE" id="PS51273">
    <property type="entry name" value="GATASE_TYPE_1"/>
    <property type="match status" value="1"/>
</dbReference>
<dbReference type="Gene3D" id="3.40.50.880">
    <property type="match status" value="1"/>
</dbReference>
<evidence type="ECO:0000259" key="2">
    <source>
        <dbReference type="Pfam" id="PF00117"/>
    </source>
</evidence>
<sequence length="199" mass="22569">MLLMLDNYDSFVFNLVRYFEELGEKVIIYRNDKIDLDAIKRLKVDGIIISPGPKSPKDAGVSLKVIDEFKDKLPILGICLGHQCIGYYFGGEIIKGKEPVHGKVTSVVHNNMGIFENVKNPLKVTRYHSLIINSQAIPNELEITCKTDDDVIMGIKHKQYPIYGVQFHSEAEMTEEGHKILNNFIKIVKNFKGGRNYGN</sequence>
<dbReference type="PANTHER" id="PTHR43418:SF4">
    <property type="entry name" value="MULTIFUNCTIONAL TRYPTOPHAN BIOSYNTHESIS PROTEIN"/>
    <property type="match status" value="1"/>
</dbReference>
<dbReference type="InterPro" id="IPR017926">
    <property type="entry name" value="GATASE"/>
</dbReference>
<keyword evidence="4" id="KW-1185">Reference proteome</keyword>
<dbReference type="RefSeq" id="WP_090088430.1">
    <property type="nucleotide sequence ID" value="NZ_FOMG01000002.1"/>
</dbReference>
<dbReference type="NCBIfam" id="TIGR00566">
    <property type="entry name" value="trpG_papA"/>
    <property type="match status" value="1"/>
</dbReference>
<dbReference type="FunFam" id="3.40.50.880:FF:000003">
    <property type="entry name" value="Anthranilate synthase component II"/>
    <property type="match status" value="1"/>
</dbReference>
<dbReference type="InterPro" id="IPR050472">
    <property type="entry name" value="Anth_synth/Amidotransfase"/>
</dbReference>
<dbReference type="PRINTS" id="PR00099">
    <property type="entry name" value="CPSGATASE"/>
</dbReference>
<evidence type="ECO:0000313" key="4">
    <source>
        <dbReference type="Proteomes" id="UP000199263"/>
    </source>
</evidence>
<dbReference type="GO" id="GO:0004049">
    <property type="term" value="F:anthranilate synthase activity"/>
    <property type="evidence" value="ECO:0007669"/>
    <property type="project" value="TreeGrafter"/>
</dbReference>
<dbReference type="GO" id="GO:0005829">
    <property type="term" value="C:cytosol"/>
    <property type="evidence" value="ECO:0007669"/>
    <property type="project" value="TreeGrafter"/>
</dbReference>
<gene>
    <name evidence="3" type="ORF">SAMN05421842_102154</name>
</gene>
<evidence type="ECO:0000313" key="3">
    <source>
        <dbReference type="EMBL" id="SFC32019.1"/>
    </source>
</evidence>
<dbReference type="Pfam" id="PF00117">
    <property type="entry name" value="GATase"/>
    <property type="match status" value="1"/>
</dbReference>
<dbReference type="EMBL" id="FOMG01000002">
    <property type="protein sequence ID" value="SFC32019.1"/>
    <property type="molecule type" value="Genomic_DNA"/>
</dbReference>
<keyword evidence="1" id="KW-0315">Glutamine amidotransferase</keyword>
<dbReference type="InterPro" id="IPR006221">
    <property type="entry name" value="TrpG/PapA_dom"/>
</dbReference>
<dbReference type="STRING" id="119641.SAMN05421842_102154"/>
<reference evidence="3 4" key="1">
    <citation type="submission" date="2016-10" db="EMBL/GenBank/DDBJ databases">
        <authorList>
            <person name="de Groot N.N."/>
        </authorList>
    </citation>
    <scope>NUCLEOTIDE SEQUENCE [LARGE SCALE GENOMIC DNA]</scope>
    <source>
        <strain evidence="3 4">DSM 12992</strain>
    </source>
</reference>
<feature type="domain" description="Glutamine amidotransferase" evidence="2">
    <location>
        <begin position="3"/>
        <end position="185"/>
    </location>
</feature>
<protein>
    <submittedName>
        <fullName evidence="3">Para-aminobenzoate synthetase component 2</fullName>
    </submittedName>
</protein>
<dbReference type="OrthoDB" id="9804328at2"/>
<name>A0A1I1I6F8_9CLOT</name>
<dbReference type="CDD" id="cd01743">
    <property type="entry name" value="GATase1_Anthranilate_Synthase"/>
    <property type="match status" value="1"/>
</dbReference>
<dbReference type="PRINTS" id="PR00096">
    <property type="entry name" value="GATASE"/>
</dbReference>
<organism evidence="3 4">
    <name type="scientific">Clostridium uliginosum</name>
    <dbReference type="NCBI Taxonomy" id="119641"/>
    <lineage>
        <taxon>Bacteria</taxon>
        <taxon>Bacillati</taxon>
        <taxon>Bacillota</taxon>
        <taxon>Clostridia</taxon>
        <taxon>Eubacteriales</taxon>
        <taxon>Clostridiaceae</taxon>
        <taxon>Clostridium</taxon>
    </lineage>
</organism>
<evidence type="ECO:0000256" key="1">
    <source>
        <dbReference type="ARBA" id="ARBA00022962"/>
    </source>
</evidence>